<gene>
    <name evidence="8" type="ORF">OMM_04883</name>
</gene>
<dbReference type="InterPro" id="IPR036162">
    <property type="entry name" value="Resolvase-like_N_sf"/>
</dbReference>
<evidence type="ECO:0000259" key="7">
    <source>
        <dbReference type="PROSITE" id="PS51736"/>
    </source>
</evidence>
<dbReference type="GO" id="GO:0015074">
    <property type="term" value="P:DNA integration"/>
    <property type="evidence" value="ECO:0007669"/>
    <property type="project" value="UniProtKB-KW"/>
</dbReference>
<dbReference type="InterPro" id="IPR009061">
    <property type="entry name" value="DNA-bd_dom_put_sf"/>
</dbReference>
<protein>
    <submittedName>
        <fullName evidence="8">Resolvase</fullName>
    </submittedName>
</protein>
<evidence type="ECO:0000259" key="6">
    <source>
        <dbReference type="PROSITE" id="PS50937"/>
    </source>
</evidence>
<dbReference type="SUPFAM" id="SSF46955">
    <property type="entry name" value="Putative DNA-binding domain"/>
    <property type="match status" value="1"/>
</dbReference>
<dbReference type="InterPro" id="IPR006118">
    <property type="entry name" value="Recombinase_CS"/>
</dbReference>
<reference evidence="9" key="1">
    <citation type="submission" date="2012-11" db="EMBL/GenBank/DDBJ databases">
        <authorList>
            <person name="Lucero-Rivera Y.E."/>
            <person name="Tovar-Ramirez D."/>
        </authorList>
    </citation>
    <scope>NUCLEOTIDE SEQUENCE [LARGE SCALE GENOMIC DNA]</scope>
    <source>
        <strain evidence="9">Araruama</strain>
    </source>
</reference>
<dbReference type="AlphaFoldDB" id="A0A1V1NZE5"/>
<dbReference type="InterPro" id="IPR000551">
    <property type="entry name" value="MerR-type_HTH_dom"/>
</dbReference>
<feature type="domain" description="Resolvase/invertase-type recombinase catalytic" evidence="7">
    <location>
        <begin position="45"/>
        <end position="190"/>
    </location>
</feature>
<dbReference type="CDD" id="cd03769">
    <property type="entry name" value="SR_IS607_transposase_like"/>
    <property type="match status" value="1"/>
</dbReference>
<dbReference type="PROSITE" id="PS50937">
    <property type="entry name" value="HTH_MERR_2"/>
    <property type="match status" value="1"/>
</dbReference>
<keyword evidence="2" id="KW-0238">DNA-binding</keyword>
<evidence type="ECO:0000256" key="1">
    <source>
        <dbReference type="ARBA" id="ARBA00022908"/>
    </source>
</evidence>
<dbReference type="Gene3D" id="1.10.1660.10">
    <property type="match status" value="1"/>
</dbReference>
<dbReference type="PROSITE" id="PS51736">
    <property type="entry name" value="RECOMBINASES_3"/>
    <property type="match status" value="1"/>
</dbReference>
<dbReference type="SMART" id="SM00857">
    <property type="entry name" value="Resolvase"/>
    <property type="match status" value="1"/>
</dbReference>
<organism evidence="8 9">
    <name type="scientific">Candidatus Magnetoglobus multicellularis str. Araruama</name>
    <dbReference type="NCBI Taxonomy" id="890399"/>
    <lineage>
        <taxon>Bacteria</taxon>
        <taxon>Pseudomonadati</taxon>
        <taxon>Thermodesulfobacteriota</taxon>
        <taxon>Desulfobacteria</taxon>
        <taxon>Desulfobacterales</taxon>
        <taxon>Desulfobacteraceae</taxon>
        <taxon>Candidatus Magnetoglobus</taxon>
    </lineage>
</organism>
<dbReference type="InterPro" id="IPR048046">
    <property type="entry name" value="Transpos_IS607"/>
</dbReference>
<dbReference type="InterPro" id="IPR041718">
    <property type="entry name" value="IS607_transposase-like"/>
</dbReference>
<dbReference type="PANTHER" id="PTHR36172">
    <property type="match status" value="1"/>
</dbReference>
<comment type="caution">
    <text evidence="8">The sequence shown here is derived from an EMBL/GenBank/DDBJ whole genome shotgun (WGS) entry which is preliminary data.</text>
</comment>
<dbReference type="Gene3D" id="1.10.287.2170">
    <property type="match status" value="1"/>
</dbReference>
<accession>A0A1V1NZE5</accession>
<dbReference type="SUPFAM" id="SSF53041">
    <property type="entry name" value="Resolvase-like"/>
    <property type="match status" value="1"/>
</dbReference>
<sequence>MLGTTPGTLRKWEKTGELLPHRKTAGGTRYYEVSELLSLNTSDAPTICYARVSSHDQKEDLKRQQTMLESYCSAKGWRTETIKDLGSGMNYKKRGINKLLEMILRKQMKRLVITHKDRLLRFGSELVFSLCELQGIEIVIIHKGEQPSFEEELAKDVLEIITVFSARLYGSRSHKNKKLIEDLNRVASNVKSS</sequence>
<name>A0A1V1NZE5_9BACT</name>
<dbReference type="Proteomes" id="UP000189670">
    <property type="component" value="Unassembled WGS sequence"/>
</dbReference>
<evidence type="ECO:0000256" key="5">
    <source>
        <dbReference type="PROSITE-ProRule" id="PRU10137"/>
    </source>
</evidence>
<dbReference type="PROSITE" id="PS00397">
    <property type="entry name" value="RECOMBINASES_1"/>
    <property type="match status" value="1"/>
</dbReference>
<evidence type="ECO:0000256" key="2">
    <source>
        <dbReference type="ARBA" id="ARBA00023125"/>
    </source>
</evidence>
<dbReference type="PANTHER" id="PTHR36172:SF1">
    <property type="entry name" value="RESOLVASE-RELATED"/>
    <property type="match status" value="1"/>
</dbReference>
<proteinExistence type="predicted"/>
<dbReference type="Pfam" id="PF00239">
    <property type="entry name" value="Resolvase"/>
    <property type="match status" value="1"/>
</dbReference>
<dbReference type="Pfam" id="PF00376">
    <property type="entry name" value="MerR"/>
    <property type="match status" value="1"/>
</dbReference>
<keyword evidence="1" id="KW-0229">DNA integration</keyword>
<dbReference type="FunFam" id="3.40.50.1390:FF:000002">
    <property type="entry name" value="ORF1 in transposon ISC1904"/>
    <property type="match status" value="1"/>
</dbReference>
<dbReference type="EMBL" id="ATBP01001165">
    <property type="protein sequence ID" value="ETR67896.1"/>
    <property type="molecule type" value="Genomic_DNA"/>
</dbReference>
<feature type="domain" description="HTH merR-type" evidence="6">
    <location>
        <begin position="1"/>
        <end position="31"/>
    </location>
</feature>
<evidence type="ECO:0000256" key="4">
    <source>
        <dbReference type="PIRSR" id="PIRSR606118-50"/>
    </source>
</evidence>
<dbReference type="GO" id="GO:0006355">
    <property type="term" value="P:regulation of DNA-templated transcription"/>
    <property type="evidence" value="ECO:0007669"/>
    <property type="project" value="InterPro"/>
</dbReference>
<dbReference type="InterPro" id="IPR051491">
    <property type="entry name" value="Recombinase/Transposase-rel"/>
</dbReference>
<dbReference type="GO" id="GO:0000150">
    <property type="term" value="F:DNA strand exchange activity"/>
    <property type="evidence" value="ECO:0007669"/>
    <property type="project" value="InterPro"/>
</dbReference>
<evidence type="ECO:0000256" key="3">
    <source>
        <dbReference type="ARBA" id="ARBA00023172"/>
    </source>
</evidence>
<evidence type="ECO:0000313" key="8">
    <source>
        <dbReference type="EMBL" id="ETR67896.1"/>
    </source>
</evidence>
<dbReference type="Gene3D" id="3.40.50.1390">
    <property type="entry name" value="Resolvase, N-terminal catalytic domain"/>
    <property type="match status" value="1"/>
</dbReference>
<evidence type="ECO:0000313" key="9">
    <source>
        <dbReference type="Proteomes" id="UP000189670"/>
    </source>
</evidence>
<dbReference type="InterPro" id="IPR006119">
    <property type="entry name" value="Resolv_N"/>
</dbReference>
<feature type="active site" description="O-(5'-phospho-DNA)-serine intermediate" evidence="4 5">
    <location>
        <position position="53"/>
    </location>
</feature>
<dbReference type="GO" id="GO:0003677">
    <property type="term" value="F:DNA binding"/>
    <property type="evidence" value="ECO:0007669"/>
    <property type="project" value="UniProtKB-KW"/>
</dbReference>
<dbReference type="NCBIfam" id="NF033518">
    <property type="entry name" value="transpos_IS607"/>
    <property type="match status" value="1"/>
</dbReference>
<keyword evidence="3" id="KW-0233">DNA recombination</keyword>